<evidence type="ECO:0000313" key="2">
    <source>
        <dbReference type="EMBL" id="CAA9312082.1"/>
    </source>
</evidence>
<evidence type="ECO:0000256" key="1">
    <source>
        <dbReference type="SAM" id="MobiDB-lite"/>
    </source>
</evidence>
<dbReference type="Gene3D" id="2.60.40.10">
    <property type="entry name" value="Immunoglobulins"/>
    <property type="match status" value="1"/>
</dbReference>
<feature type="region of interest" description="Disordered" evidence="1">
    <location>
        <begin position="47"/>
        <end position="66"/>
    </location>
</feature>
<evidence type="ECO:0008006" key="3">
    <source>
        <dbReference type="Google" id="ProtNLM"/>
    </source>
</evidence>
<protein>
    <recommendedName>
        <fullName evidence="3">PKD domain-containing protein</fullName>
    </recommendedName>
</protein>
<dbReference type="EMBL" id="CADCTQ010000520">
    <property type="protein sequence ID" value="CAA9312082.1"/>
    <property type="molecule type" value="Genomic_DNA"/>
</dbReference>
<proteinExistence type="predicted"/>
<organism evidence="2">
    <name type="scientific">uncultured Cytophagales bacterium</name>
    <dbReference type="NCBI Taxonomy" id="158755"/>
    <lineage>
        <taxon>Bacteria</taxon>
        <taxon>Pseudomonadati</taxon>
        <taxon>Bacteroidota</taxon>
        <taxon>Sphingobacteriia</taxon>
        <taxon>Sphingobacteriales</taxon>
        <taxon>environmental samples</taxon>
    </lineage>
</organism>
<reference evidence="2" key="1">
    <citation type="submission" date="2020-02" db="EMBL/GenBank/DDBJ databases">
        <authorList>
            <person name="Meier V. D."/>
        </authorList>
    </citation>
    <scope>NUCLEOTIDE SEQUENCE</scope>
    <source>
        <strain evidence="2">AVDCRST_MAG56</strain>
    </source>
</reference>
<dbReference type="Pfam" id="PF22352">
    <property type="entry name" value="K319L-like_PKD"/>
    <property type="match status" value="1"/>
</dbReference>
<dbReference type="InterPro" id="IPR013783">
    <property type="entry name" value="Ig-like_fold"/>
</dbReference>
<dbReference type="InterPro" id="IPR006626">
    <property type="entry name" value="PbH1"/>
</dbReference>
<dbReference type="AlphaFoldDB" id="A0A6J4KRA1"/>
<name>A0A6J4KRA1_9SPHI</name>
<feature type="compositionally biased region" description="Basic and acidic residues" evidence="1">
    <location>
        <begin position="47"/>
        <end position="58"/>
    </location>
</feature>
<dbReference type="InterPro" id="IPR035986">
    <property type="entry name" value="PKD_dom_sf"/>
</dbReference>
<dbReference type="SMART" id="SM00710">
    <property type="entry name" value="PbH1"/>
    <property type="match status" value="3"/>
</dbReference>
<accession>A0A6J4KRA1</accession>
<sequence>MNEGRGTDSFVPSFKTYLIMRSNLLRKSIFSYVMLLSSLLWMTSCEKEKDPKPTDPKGEVTANAGTDQSVQIGQAVTLDGSASKDSKGAALTYSWAFTARPSGSAATLAKGTEAKPTFTADIVGEYEVELTVTSTNGTAKDKVKVTATGPVNAVVLEGEINADRVLTNIVADPNLPDYLANTDVTVKAKLTVQPGVVVAFAADKALYISNPNGVLISKGTAGQPVVFTGKTKTKGFWKGIMFYSGSTQNELDYTEVSYAGSSALVGVSVKSNLVLYGNGSTPANAKITNSTFTHGNGYGLYVEYGALLAGFANNAASNNAGTAAYVYADQLGRLDAASKFNNGNGYNGVETSGEHNKDAEVTWPAFTDGSKYLVTNDLTIETGVKIAPGATFEFASNKALYVKSGEGYLIAKGTGGQKITFTGVNKTKGFWKGIMVYSGSTLNELDYVEVAYAGSSALVGVNVKSNLVLYGNGSTPGNAKITNSTFTNGAGYGLYVEYGALLAGFANNTASNNAGTAAYVYADQLGRLDAASKFNNGNGYNGVETGGEISAELNEATWPAFTDGAKYLVTSDLSIESGVKIAPGATFEFASDKSLYVNNGGGYLIAKGTAGQKITFTGVNKTKGFWKGIMIYSGSTQNELDYAEVAYAGSKPLVGVSKLANLVLYGNSSTPAIAKVTNSTFAHGNGVGLYVEGGASINADAATANTYSNNTDGGFSR</sequence>
<dbReference type="SUPFAM" id="SSF49299">
    <property type="entry name" value="PKD domain"/>
    <property type="match status" value="1"/>
</dbReference>
<gene>
    <name evidence="2" type="ORF">AVDCRST_MAG56-6291</name>
</gene>